<evidence type="ECO:0000313" key="1">
    <source>
        <dbReference type="EMBL" id="MDX2960356.1"/>
    </source>
</evidence>
<comment type="caution">
    <text evidence="1">The sequence shown here is derived from an EMBL/GenBank/DDBJ whole genome shotgun (WGS) entry which is preliminary data.</text>
</comment>
<name>A0AAP6B8Y5_9ACTN</name>
<organism evidence="1 4">
    <name type="scientific">Streptomyces acidiscabies</name>
    <dbReference type="NCBI Taxonomy" id="42234"/>
    <lineage>
        <taxon>Bacteria</taxon>
        <taxon>Bacillati</taxon>
        <taxon>Actinomycetota</taxon>
        <taxon>Actinomycetes</taxon>
        <taxon>Kitasatosporales</taxon>
        <taxon>Streptomycetaceae</taxon>
        <taxon>Streptomyces</taxon>
    </lineage>
</organism>
<dbReference type="RefSeq" id="WP_029183467.1">
    <property type="nucleotide sequence ID" value="NZ_BCMK01000051.1"/>
</dbReference>
<accession>A0AAP6B8Y5</accession>
<keyword evidence="3" id="KW-1185">Reference proteome</keyword>
<dbReference type="Proteomes" id="UP001282288">
    <property type="component" value="Unassembled WGS sequence"/>
</dbReference>
<dbReference type="Proteomes" id="UP001272987">
    <property type="component" value="Unassembled WGS sequence"/>
</dbReference>
<dbReference type="EMBL" id="JARAWP010000029">
    <property type="protein sequence ID" value="MDX3023780.1"/>
    <property type="molecule type" value="Genomic_DNA"/>
</dbReference>
<evidence type="ECO:0000313" key="2">
    <source>
        <dbReference type="EMBL" id="MDX3023780.1"/>
    </source>
</evidence>
<dbReference type="EMBL" id="JARAWC010000007">
    <property type="protein sequence ID" value="MDX2960356.1"/>
    <property type="molecule type" value="Genomic_DNA"/>
</dbReference>
<proteinExistence type="predicted"/>
<dbReference type="AlphaFoldDB" id="A0AAP6B8Y5"/>
<evidence type="ECO:0000313" key="3">
    <source>
        <dbReference type="Proteomes" id="UP001272987"/>
    </source>
</evidence>
<reference evidence="1 3" key="1">
    <citation type="journal article" date="2023" name="Microb. Genom.">
        <title>Mesoterricola silvestris gen. nov., sp. nov., Mesoterricola sediminis sp. nov., Geothrix oryzae sp. nov., Geothrix edaphica sp. nov., Geothrix rubra sp. nov., and Geothrix limicola sp. nov., six novel members of Acidobacteriota isolated from soils.</title>
        <authorList>
            <person name="Weisberg A.J."/>
            <person name="Pearce E."/>
            <person name="Kramer C.G."/>
            <person name="Chang J.H."/>
            <person name="Clarke C.R."/>
        </authorList>
    </citation>
    <scope>NUCLEOTIDE SEQUENCE</scope>
    <source>
        <strain evidence="2 3">NB05-1H</strain>
        <strain evidence="1">NRRL_B-16521</strain>
    </source>
</reference>
<dbReference type="GeneID" id="69811649"/>
<protein>
    <submittedName>
        <fullName evidence="1">Uncharacterized protein</fullName>
    </submittedName>
</protein>
<sequence>MDFPSGRPAQPGEHPSWDAALALVNRDLDALLPGRGPLRLWVMPPWDEEMGVPVYVALPDGTWHGNQLPPRAGVVDVADAAQETVVERLWEVWPVCNEHQLGLHAREEEGRAAWWCNGDGGHVRCGVGELPLPRLPRRERCKRRKERKRGELQ</sequence>
<evidence type="ECO:0000313" key="4">
    <source>
        <dbReference type="Proteomes" id="UP001282288"/>
    </source>
</evidence>
<gene>
    <name evidence="1" type="ORF">PV399_11600</name>
    <name evidence="2" type="ORF">PV666_38785</name>
</gene>